<dbReference type="CDD" id="cd03214">
    <property type="entry name" value="ABC_Iron-Siderophores_B12_Hemin"/>
    <property type="match status" value="1"/>
</dbReference>
<evidence type="ECO:0000256" key="2">
    <source>
        <dbReference type="ARBA" id="ARBA00022741"/>
    </source>
</evidence>
<dbReference type="InterPro" id="IPR003593">
    <property type="entry name" value="AAA+_ATPase"/>
</dbReference>
<dbReference type="GO" id="GO:0016887">
    <property type="term" value="F:ATP hydrolysis activity"/>
    <property type="evidence" value="ECO:0007669"/>
    <property type="project" value="InterPro"/>
</dbReference>
<dbReference type="GO" id="GO:0005524">
    <property type="term" value="F:ATP binding"/>
    <property type="evidence" value="ECO:0007669"/>
    <property type="project" value="UniProtKB-KW"/>
</dbReference>
<dbReference type="InterPro" id="IPR050153">
    <property type="entry name" value="Metal_Ion_Import_ABC"/>
</dbReference>
<evidence type="ECO:0000313" key="8">
    <source>
        <dbReference type="Proteomes" id="UP000315344"/>
    </source>
</evidence>
<dbReference type="PANTHER" id="PTHR42734">
    <property type="entry name" value="METAL TRANSPORT SYSTEM ATP-BINDING PROTEIN TM_0124-RELATED"/>
    <property type="match status" value="1"/>
</dbReference>
<comment type="caution">
    <text evidence="7">The sequence shown here is derived from an EMBL/GenBank/DDBJ whole genome shotgun (WGS) entry which is preliminary data.</text>
</comment>
<evidence type="ECO:0000256" key="4">
    <source>
        <dbReference type="ARBA" id="ARBA00022906"/>
    </source>
</evidence>
<dbReference type="PANTHER" id="PTHR42734:SF21">
    <property type="entry name" value="IRON ABC TRANSPORTER, ATP-BINDING PROTEIN"/>
    <property type="match status" value="1"/>
</dbReference>
<keyword evidence="4" id="KW-0862">Zinc</keyword>
<evidence type="ECO:0000313" key="7">
    <source>
        <dbReference type="EMBL" id="TKW65875.1"/>
    </source>
</evidence>
<sequence>MVSLQLHDISAGYSGHAVIADVSTPVLKGGQVVALLGANAAGKSTLFRRIFGLLHGKGNVRIEGATSARPIAYMPQDNGARPVLSVYESILLARMQGRRLKVLDEDHAKVEDMLRLLGITHLRSRNLGDLSGGQRQMVSAAQALAQDPQILLLDEPTSALDLSHQIDLLLLLRSLADAQGLLIIVALHDLGHALRFSDAALVLHRGGLIACGTTSDVITPELLQDVFDDEARIETCSKGRPQLIVDGRSQILPISSGHST</sequence>
<keyword evidence="4" id="KW-0864">Zinc transport</keyword>
<dbReference type="Gene3D" id="3.40.50.300">
    <property type="entry name" value="P-loop containing nucleotide triphosphate hydrolases"/>
    <property type="match status" value="1"/>
</dbReference>
<dbReference type="EMBL" id="VAFL01000010">
    <property type="protein sequence ID" value="TKW65875.1"/>
    <property type="molecule type" value="Genomic_DNA"/>
</dbReference>
<evidence type="ECO:0000256" key="3">
    <source>
        <dbReference type="ARBA" id="ARBA00022840"/>
    </source>
</evidence>
<dbReference type="PROSITE" id="PS50893">
    <property type="entry name" value="ABC_TRANSPORTER_2"/>
    <property type="match status" value="1"/>
</dbReference>
<keyword evidence="2" id="KW-0547">Nucleotide-binding</keyword>
<dbReference type="InterPro" id="IPR003439">
    <property type="entry name" value="ABC_transporter-like_ATP-bd"/>
</dbReference>
<dbReference type="Proteomes" id="UP000315344">
    <property type="component" value="Unassembled WGS sequence"/>
</dbReference>
<gene>
    <name evidence="7" type="ORF">DI616_13465</name>
</gene>
<feature type="domain" description="ABC transporter" evidence="6">
    <location>
        <begin position="4"/>
        <end position="230"/>
    </location>
</feature>
<dbReference type="InterPro" id="IPR027417">
    <property type="entry name" value="P-loop_NTPase"/>
</dbReference>
<dbReference type="Pfam" id="PF00005">
    <property type="entry name" value="ABC_tran"/>
    <property type="match status" value="1"/>
</dbReference>
<name>A0A533I564_PARDE</name>
<proteinExistence type="predicted"/>
<dbReference type="AlphaFoldDB" id="A0A533I564"/>
<keyword evidence="1" id="KW-0813">Transport</keyword>
<evidence type="ECO:0000256" key="1">
    <source>
        <dbReference type="ARBA" id="ARBA00022448"/>
    </source>
</evidence>
<evidence type="ECO:0000259" key="6">
    <source>
        <dbReference type="PROSITE" id="PS50893"/>
    </source>
</evidence>
<protein>
    <submittedName>
        <fullName evidence="7">ABC transporter ATP-binding protein</fullName>
    </submittedName>
</protein>
<dbReference type="SUPFAM" id="SSF52540">
    <property type="entry name" value="P-loop containing nucleoside triphosphate hydrolases"/>
    <property type="match status" value="1"/>
</dbReference>
<evidence type="ECO:0000256" key="5">
    <source>
        <dbReference type="ARBA" id="ARBA00023065"/>
    </source>
</evidence>
<organism evidence="7 8">
    <name type="scientific">Paracoccus denitrificans</name>
    <dbReference type="NCBI Taxonomy" id="266"/>
    <lineage>
        <taxon>Bacteria</taxon>
        <taxon>Pseudomonadati</taxon>
        <taxon>Pseudomonadota</taxon>
        <taxon>Alphaproteobacteria</taxon>
        <taxon>Rhodobacterales</taxon>
        <taxon>Paracoccaceae</taxon>
        <taxon>Paracoccus</taxon>
    </lineage>
</organism>
<accession>A0A533I564</accession>
<dbReference type="SMART" id="SM00382">
    <property type="entry name" value="AAA"/>
    <property type="match status" value="1"/>
</dbReference>
<keyword evidence="3 7" id="KW-0067">ATP-binding</keyword>
<keyword evidence="5" id="KW-0406">Ion transport</keyword>
<reference evidence="7 8" key="1">
    <citation type="journal article" date="2017" name="Nat. Commun.">
        <title>In situ click chemistry generation of cyclooxygenase-2 inhibitors.</title>
        <authorList>
            <person name="Bhardwaj A."/>
            <person name="Kaur J."/>
            <person name="Wuest M."/>
            <person name="Wuest F."/>
        </authorList>
    </citation>
    <scope>NUCLEOTIDE SEQUENCE [LARGE SCALE GENOMIC DNA]</scope>
    <source>
        <strain evidence="7">S2_012_000_R3_94</strain>
    </source>
</reference>
<dbReference type="GO" id="GO:0006829">
    <property type="term" value="P:zinc ion transport"/>
    <property type="evidence" value="ECO:0007669"/>
    <property type="project" value="UniProtKB-KW"/>
</dbReference>